<feature type="non-terminal residue" evidence="7">
    <location>
        <position position="1"/>
    </location>
</feature>
<feature type="domain" description="CREG-like beta-barrel" evidence="6">
    <location>
        <begin position="102"/>
        <end position="268"/>
    </location>
</feature>
<evidence type="ECO:0000313" key="7">
    <source>
        <dbReference type="EMBL" id="KAG8515761.1"/>
    </source>
</evidence>
<evidence type="ECO:0000256" key="1">
    <source>
        <dbReference type="ARBA" id="ARBA00004613"/>
    </source>
</evidence>
<evidence type="ECO:0000313" key="8">
    <source>
        <dbReference type="Proteomes" id="UP000700334"/>
    </source>
</evidence>
<gene>
    <name evidence="7" type="ORF">J0S82_010843</name>
</gene>
<dbReference type="EMBL" id="JAGFMF010011697">
    <property type="protein sequence ID" value="KAG8515761.1"/>
    <property type="molecule type" value="Genomic_DNA"/>
</dbReference>
<comment type="subcellular location">
    <subcellularLocation>
        <location evidence="1">Secreted</location>
    </subcellularLocation>
</comment>
<accession>A0A8J6AAE2</accession>
<dbReference type="PANTHER" id="PTHR13343">
    <property type="entry name" value="CREG1 PROTEIN"/>
    <property type="match status" value="1"/>
</dbReference>
<keyword evidence="8" id="KW-1185">Reference proteome</keyword>
<evidence type="ECO:0000256" key="4">
    <source>
        <dbReference type="ARBA" id="ARBA00022729"/>
    </source>
</evidence>
<evidence type="ECO:0000256" key="5">
    <source>
        <dbReference type="ARBA" id="ARBA00023180"/>
    </source>
</evidence>
<keyword evidence="4" id="KW-0732">Signal</keyword>
<comment type="caution">
    <text evidence="7">The sequence shown here is derived from an EMBL/GenBank/DDBJ whole genome shotgun (WGS) entry which is preliminary data.</text>
</comment>
<dbReference type="GO" id="GO:0005737">
    <property type="term" value="C:cytoplasm"/>
    <property type="evidence" value="ECO:0007669"/>
    <property type="project" value="UniProtKB-ARBA"/>
</dbReference>
<dbReference type="OrthoDB" id="46836at2759"/>
<protein>
    <submittedName>
        <fullName evidence="7">Protein CREG1</fullName>
    </submittedName>
</protein>
<comment type="similarity">
    <text evidence="2">Belongs to the CREG family.</text>
</comment>
<evidence type="ECO:0000256" key="2">
    <source>
        <dbReference type="ARBA" id="ARBA00009230"/>
    </source>
</evidence>
<dbReference type="Proteomes" id="UP000700334">
    <property type="component" value="Unassembled WGS sequence"/>
</dbReference>
<organism evidence="7 8">
    <name type="scientific">Galemys pyrenaicus</name>
    <name type="common">Iberian desman</name>
    <name type="synonym">Pyrenean desman</name>
    <dbReference type="NCBI Taxonomy" id="202257"/>
    <lineage>
        <taxon>Eukaryota</taxon>
        <taxon>Metazoa</taxon>
        <taxon>Chordata</taxon>
        <taxon>Craniata</taxon>
        <taxon>Vertebrata</taxon>
        <taxon>Euteleostomi</taxon>
        <taxon>Mammalia</taxon>
        <taxon>Eutheria</taxon>
        <taxon>Laurasiatheria</taxon>
        <taxon>Eulipotyphla</taxon>
        <taxon>Talpidae</taxon>
        <taxon>Galemys</taxon>
    </lineage>
</organism>
<dbReference type="GO" id="GO:0012505">
    <property type="term" value="C:endomembrane system"/>
    <property type="evidence" value="ECO:0007669"/>
    <property type="project" value="UniProtKB-ARBA"/>
</dbReference>
<dbReference type="InterPro" id="IPR055343">
    <property type="entry name" value="CREG_beta-barrel"/>
</dbReference>
<evidence type="ECO:0000256" key="3">
    <source>
        <dbReference type="ARBA" id="ARBA00022525"/>
    </source>
</evidence>
<dbReference type="PANTHER" id="PTHR13343:SF21">
    <property type="entry name" value="PROTEIN CREG1"/>
    <property type="match status" value="1"/>
</dbReference>
<evidence type="ECO:0000259" key="6">
    <source>
        <dbReference type="Pfam" id="PF13883"/>
    </source>
</evidence>
<dbReference type="AlphaFoldDB" id="A0A8J6AAE2"/>
<proteinExistence type="inferred from homology"/>
<dbReference type="Gene3D" id="2.30.110.10">
    <property type="entry name" value="Electron Transport, Fmn-binding Protein, Chain A"/>
    <property type="match status" value="1"/>
</dbReference>
<keyword evidence="5" id="KW-0325">Glycoprotein</keyword>
<sequence length="359" mass="38570">GVASLPAVGGSWEHSANPRPLLGGVGPACPRWAGPGRASQPWPYPTIARITTMAGLACGSTRALLAALLAPALVALLVTPAWGRGGRGHGDWDAAALLPTLPPREDAARVARFVTHLSDWGALATISSNKAVHGWPFADILSLSDGPPGSGTGVPYLYLSPIMQSVGNLQENSHATLTMSLAQTNFCRKHGFDAQSPLCVHIILSGVVIKVNETEADFAKQSLFIRHPEMKTWPPSHNWYFAKLNITNIWVVDYFGGPKIVTPEEYYNVTVQGKSAGSGLGQRCFRVALEDVKVLGEWGSQGLQPTPRGRFEMKWKVLIIASILQAQLAVTDPPLPNSDIVALHGHHLNSRDTLLREEA</sequence>
<dbReference type="SUPFAM" id="SSF50475">
    <property type="entry name" value="FMN-binding split barrel"/>
    <property type="match status" value="1"/>
</dbReference>
<dbReference type="FunFam" id="2.30.110.10:FF:000004">
    <property type="entry name" value="Cellular repressor of E1A-stimulated genes 1"/>
    <property type="match status" value="1"/>
</dbReference>
<keyword evidence="3" id="KW-0964">Secreted</keyword>
<dbReference type="InterPro" id="IPR012349">
    <property type="entry name" value="Split_barrel_FMN-bd"/>
</dbReference>
<dbReference type="GO" id="GO:0005615">
    <property type="term" value="C:extracellular space"/>
    <property type="evidence" value="ECO:0007669"/>
    <property type="project" value="TreeGrafter"/>
</dbReference>
<reference evidence="7" key="1">
    <citation type="journal article" date="2021" name="Evol. Appl.">
        <title>The genome of the Pyrenean desman and the effects of bottlenecks and inbreeding on the genomic landscape of an endangered species.</title>
        <authorList>
            <person name="Escoda L."/>
            <person name="Castresana J."/>
        </authorList>
    </citation>
    <scope>NUCLEOTIDE SEQUENCE</scope>
    <source>
        <strain evidence="7">IBE-C5619</strain>
    </source>
</reference>
<dbReference type="Pfam" id="PF13883">
    <property type="entry name" value="CREG_beta-barrel"/>
    <property type="match status" value="1"/>
</dbReference>
<name>A0A8J6AAE2_GALPY</name>
<feature type="non-terminal residue" evidence="7">
    <location>
        <position position="359"/>
    </location>
</feature>